<organism evidence="4 5">
    <name type="scientific">Candidatus Curtissbacteria bacterium RIFCSPHIGHO2_01_FULL_41_11</name>
    <dbReference type="NCBI Taxonomy" id="1797711"/>
    <lineage>
        <taxon>Bacteria</taxon>
        <taxon>Candidatus Curtissiibacteriota</taxon>
    </lineage>
</organism>
<dbReference type="Gene3D" id="3.40.47.10">
    <property type="match status" value="1"/>
</dbReference>
<dbReference type="PANTHER" id="PTHR34069">
    <property type="entry name" value="3-OXOACYL-[ACYL-CARRIER-PROTEIN] SYNTHASE 3"/>
    <property type="match status" value="1"/>
</dbReference>
<accession>A0A1F5G8K6</accession>
<proteinExistence type="predicted"/>
<dbReference type="AlphaFoldDB" id="A0A1F5G8K6"/>
<evidence type="ECO:0000313" key="5">
    <source>
        <dbReference type="Proteomes" id="UP000179102"/>
    </source>
</evidence>
<dbReference type="NCBIfam" id="TIGR00748">
    <property type="entry name" value="HMG_CoA_syn_Arc"/>
    <property type="match status" value="1"/>
</dbReference>
<dbReference type="InterPro" id="IPR004656">
    <property type="entry name" value="HMG_CoA_Synthase"/>
</dbReference>
<gene>
    <name evidence="4" type="ORF">A2870_02570</name>
</gene>
<dbReference type="Proteomes" id="UP000179102">
    <property type="component" value="Unassembled WGS sequence"/>
</dbReference>
<feature type="domain" description="Beta-ketoacyl-[acyl-carrier-protein] synthase III C-terminal" evidence="3">
    <location>
        <begin position="218"/>
        <end position="304"/>
    </location>
</feature>
<dbReference type="InterPro" id="IPR016039">
    <property type="entry name" value="Thiolase-like"/>
</dbReference>
<name>A0A1F5G8K6_9BACT</name>
<dbReference type="NCBIfam" id="NF003274">
    <property type="entry name" value="PRK04262.1"/>
    <property type="match status" value="1"/>
</dbReference>
<keyword evidence="1" id="KW-0808">Transferase</keyword>
<evidence type="ECO:0000256" key="2">
    <source>
        <dbReference type="ARBA" id="ARBA00023315"/>
    </source>
</evidence>
<dbReference type="GO" id="GO:0004421">
    <property type="term" value="F:hydroxymethylglutaryl-CoA synthase activity"/>
    <property type="evidence" value="ECO:0007669"/>
    <property type="project" value="InterPro"/>
</dbReference>
<dbReference type="GO" id="GO:0044550">
    <property type="term" value="P:secondary metabolite biosynthetic process"/>
    <property type="evidence" value="ECO:0007669"/>
    <property type="project" value="TreeGrafter"/>
</dbReference>
<protein>
    <submittedName>
        <fullName evidence="4">Hydroxymethylglutaryl-CoA synthase</fullName>
    </submittedName>
</protein>
<dbReference type="Pfam" id="PF08541">
    <property type="entry name" value="ACP_syn_III_C"/>
    <property type="match status" value="1"/>
</dbReference>
<sequence>MTGIISYGTYIPYLRLKVEDIASFWSKDAQEIKKNLGIYQKSVASADEDSITMAAEAAIQAIERANISPTQLEAIVVGSESHPYSVKPSSTIVGEILGVGNIYQALDTEFACKAATAALELIAGITKSKNIYGLVIGSDTAQSRPGDPLEYTAASGAAAFILNSKDSIANIYAFTSYSSNTPDFWRRDGQKYPSHGGRFTGEPAYFHHVESAANQLLSKLKARPSDFNYAVFHMPNSKFPTQVAKKLGFTSKQIEAGFIIKDIGNPYSASSLIGLAKVLDIAKPNQKIFVCSYGSGAGSDAFAIETTPKITAFQKAAQNNVQNQLDKTKYCDYAHYLKIVKSRNYHL</sequence>
<keyword evidence="2" id="KW-0012">Acyltransferase</keyword>
<dbReference type="PANTHER" id="PTHR34069:SF2">
    <property type="entry name" value="BETA-KETOACYL-[ACYL-CARRIER-PROTEIN] SYNTHASE III"/>
    <property type="match status" value="1"/>
</dbReference>
<evidence type="ECO:0000256" key="1">
    <source>
        <dbReference type="ARBA" id="ARBA00022679"/>
    </source>
</evidence>
<reference evidence="4 5" key="1">
    <citation type="journal article" date="2016" name="Nat. Commun.">
        <title>Thousands of microbial genomes shed light on interconnected biogeochemical processes in an aquifer system.</title>
        <authorList>
            <person name="Anantharaman K."/>
            <person name="Brown C.T."/>
            <person name="Hug L.A."/>
            <person name="Sharon I."/>
            <person name="Castelle C.J."/>
            <person name="Probst A.J."/>
            <person name="Thomas B.C."/>
            <person name="Singh A."/>
            <person name="Wilkins M.J."/>
            <person name="Karaoz U."/>
            <person name="Brodie E.L."/>
            <person name="Williams K.H."/>
            <person name="Hubbard S.S."/>
            <person name="Banfield J.F."/>
        </authorList>
    </citation>
    <scope>NUCLEOTIDE SEQUENCE [LARGE SCALE GENOMIC DNA]</scope>
</reference>
<dbReference type="EMBL" id="MFAZ01000002">
    <property type="protein sequence ID" value="OGD88191.1"/>
    <property type="molecule type" value="Genomic_DNA"/>
</dbReference>
<comment type="caution">
    <text evidence="4">The sequence shown here is derived from an EMBL/GenBank/DDBJ whole genome shotgun (WGS) entry which is preliminary data.</text>
</comment>
<dbReference type="SUPFAM" id="SSF53901">
    <property type="entry name" value="Thiolase-like"/>
    <property type="match status" value="2"/>
</dbReference>
<dbReference type="InterPro" id="IPR013747">
    <property type="entry name" value="ACP_syn_III_C"/>
</dbReference>
<evidence type="ECO:0000313" key="4">
    <source>
        <dbReference type="EMBL" id="OGD88191.1"/>
    </source>
</evidence>
<dbReference type="CDD" id="cd00827">
    <property type="entry name" value="init_cond_enzymes"/>
    <property type="match status" value="1"/>
</dbReference>
<dbReference type="STRING" id="1797711.A2870_02570"/>
<evidence type="ECO:0000259" key="3">
    <source>
        <dbReference type="Pfam" id="PF08541"/>
    </source>
</evidence>